<reference evidence="2 3" key="1">
    <citation type="submission" date="2022-06" db="EMBL/GenBank/DDBJ databases">
        <title>Haloarcula sp. a new haloarchaeum isolate from saline soil.</title>
        <authorList>
            <person name="Strakova D."/>
            <person name="Galisteo C."/>
            <person name="Sanchez-Porro C."/>
            <person name="Ventosa A."/>
        </authorList>
    </citation>
    <scope>NUCLEOTIDE SEQUENCE [LARGE SCALE GENOMIC DNA]</scope>
    <source>
        <strain evidence="2 3">S1CR25-12</strain>
    </source>
</reference>
<dbReference type="Proteomes" id="UP001259659">
    <property type="component" value="Unassembled WGS sequence"/>
</dbReference>
<sequence length="114" mass="11560">MSATAVETAGVLCKRYGPGRLPGADSRSIGAGYAFATAALLASVAFVVLNSVNTVVTAGPGALWLTTDGGLLYFGLRAPPFVVPAAFAAGALAWDSFPGTSRIPAPSADWSRRC</sequence>
<name>A0ABU2FG70_9EURY</name>
<evidence type="ECO:0000313" key="3">
    <source>
        <dbReference type="Proteomes" id="UP001259659"/>
    </source>
</evidence>
<keyword evidence="1" id="KW-0812">Transmembrane</keyword>
<protein>
    <submittedName>
        <fullName evidence="2">Uncharacterized protein</fullName>
    </submittedName>
</protein>
<dbReference type="EMBL" id="JAMQON010000004">
    <property type="protein sequence ID" value="MDS0260830.1"/>
    <property type="molecule type" value="Genomic_DNA"/>
</dbReference>
<gene>
    <name evidence="2" type="ORF">NDI56_15595</name>
</gene>
<keyword evidence="1" id="KW-0472">Membrane</keyword>
<dbReference type="RefSeq" id="WP_310920594.1">
    <property type="nucleotide sequence ID" value="NZ_JAMQON010000004.1"/>
</dbReference>
<accession>A0ABU2FG70</accession>
<proteinExistence type="predicted"/>
<keyword evidence="3" id="KW-1185">Reference proteome</keyword>
<organism evidence="2 3">
    <name type="scientific">Haloarcula saliterrae</name>
    <dbReference type="NCBI Taxonomy" id="2950534"/>
    <lineage>
        <taxon>Archaea</taxon>
        <taxon>Methanobacteriati</taxon>
        <taxon>Methanobacteriota</taxon>
        <taxon>Stenosarchaea group</taxon>
        <taxon>Halobacteria</taxon>
        <taxon>Halobacteriales</taxon>
        <taxon>Haloarculaceae</taxon>
        <taxon>Haloarcula</taxon>
    </lineage>
</organism>
<evidence type="ECO:0000256" key="1">
    <source>
        <dbReference type="SAM" id="Phobius"/>
    </source>
</evidence>
<feature type="transmembrane region" description="Helical" evidence="1">
    <location>
        <begin position="30"/>
        <end position="52"/>
    </location>
</feature>
<feature type="transmembrane region" description="Helical" evidence="1">
    <location>
        <begin position="72"/>
        <end position="94"/>
    </location>
</feature>
<keyword evidence="1" id="KW-1133">Transmembrane helix</keyword>
<comment type="caution">
    <text evidence="2">The sequence shown here is derived from an EMBL/GenBank/DDBJ whole genome shotgun (WGS) entry which is preliminary data.</text>
</comment>
<evidence type="ECO:0000313" key="2">
    <source>
        <dbReference type="EMBL" id="MDS0260830.1"/>
    </source>
</evidence>